<dbReference type="EMBL" id="CP047423">
    <property type="protein sequence ID" value="QPD02897.1"/>
    <property type="molecule type" value="Genomic_DNA"/>
</dbReference>
<gene>
    <name evidence="1" type="ORF">Nkreftii_000671</name>
</gene>
<evidence type="ECO:0008006" key="3">
    <source>
        <dbReference type="Google" id="ProtNLM"/>
    </source>
</evidence>
<dbReference type="Proteomes" id="UP000593737">
    <property type="component" value="Chromosome"/>
</dbReference>
<dbReference type="AlphaFoldDB" id="A0A7S8IX71"/>
<reference evidence="1 2" key="1">
    <citation type="journal article" date="2020" name="ISME J.">
        <title>Enrichment and physiological characterization of a novel comammox Nitrospira indicates ammonium inhibition of complete nitrification.</title>
        <authorList>
            <person name="Sakoula D."/>
            <person name="Koch H."/>
            <person name="Frank J."/>
            <person name="Jetten M.S.M."/>
            <person name="van Kessel M.A.H.J."/>
            <person name="Lucker S."/>
        </authorList>
    </citation>
    <scope>NUCLEOTIDE SEQUENCE [LARGE SCALE GENOMIC DNA]</scope>
    <source>
        <strain evidence="1">Comreactor17</strain>
    </source>
</reference>
<dbReference type="KEGG" id="nkf:Nkreftii_000671"/>
<accession>A0A7S8IX71</accession>
<sequence>MNRLAYASRMKRVDFYFHDGCLSEPSILQLAKDVEAAYPRWTVAVQDDDVKAMGFKALPAIAINGVPTVFERTRHWVKRWCLLQPG</sequence>
<name>A0A7S8IX71_9BACT</name>
<evidence type="ECO:0000313" key="2">
    <source>
        <dbReference type="Proteomes" id="UP000593737"/>
    </source>
</evidence>
<organism evidence="1 2">
    <name type="scientific">Candidatus Nitrospira kreftii</name>
    <dbReference type="NCBI Taxonomy" id="2652173"/>
    <lineage>
        <taxon>Bacteria</taxon>
        <taxon>Pseudomonadati</taxon>
        <taxon>Nitrospirota</taxon>
        <taxon>Nitrospiria</taxon>
        <taxon>Nitrospirales</taxon>
        <taxon>Nitrospiraceae</taxon>
        <taxon>Nitrospira</taxon>
    </lineage>
</organism>
<evidence type="ECO:0000313" key="1">
    <source>
        <dbReference type="EMBL" id="QPD02897.1"/>
    </source>
</evidence>
<proteinExistence type="predicted"/>
<protein>
    <recommendedName>
        <fullName evidence="3">Thioredoxin-like fold domain-containing protein</fullName>
    </recommendedName>
</protein>